<dbReference type="SUPFAM" id="SSF47240">
    <property type="entry name" value="Ferritin-like"/>
    <property type="match status" value="1"/>
</dbReference>
<dbReference type="GO" id="GO:0005506">
    <property type="term" value="F:iron ion binding"/>
    <property type="evidence" value="ECO:0007669"/>
    <property type="project" value="UniProtKB-UniRule"/>
</dbReference>
<comment type="function">
    <text evidence="12">Catalyzes the formation of the isocyclic ring in chlorophyll biosynthesis. Mediates the cyclase reaction, which results in the formation of divinylprotochlorophyllide (Pchlide) characteristic of all chlorophylls from magnesium-protoporphyrin IX 13-monomethyl ester (MgPMME).</text>
</comment>
<evidence type="ECO:0000256" key="7">
    <source>
        <dbReference type="ARBA" id="ARBA00023002"/>
    </source>
</evidence>
<evidence type="ECO:0000256" key="6">
    <source>
        <dbReference type="ARBA" id="ARBA00022857"/>
    </source>
</evidence>
<evidence type="ECO:0000313" key="16">
    <source>
        <dbReference type="Proteomes" id="UP000285523"/>
    </source>
</evidence>
<dbReference type="Proteomes" id="UP000285523">
    <property type="component" value="Unassembled WGS sequence"/>
</dbReference>
<dbReference type="Pfam" id="PF02915">
    <property type="entry name" value="Rubrerythrin"/>
    <property type="match status" value="1"/>
</dbReference>
<proteinExistence type="inferred from homology"/>
<dbReference type="PANTHER" id="PTHR31053:SF2">
    <property type="entry name" value="MAGNESIUM-PROTOPORPHYRIN IX MONOMETHYL ESTER [OXIDATIVE] CYCLASE, CHLOROPLASTIC"/>
    <property type="match status" value="1"/>
</dbReference>
<sequence>MIPMEGGAQGALRPTSKPTSRPAIKGSVDSLNIAKEDTILTPRFYTTDFAAMDKLDVSLVRAEWTTMMNEMRADYNKSHFKKTDEFRDSDLDKLPPELRAEFKDFLVSSLTAEFSGCVLYSEIKKRIKNPEIRELFGLLSRDEARHAGFINEILKDHGIGVDLSFLTKVKKYTYFRPKFIFYATYLSEKIGYARYITIYRQMERHPERRFHPIFKWFERWCNDEFRHGEAFALLMRADPSLLSGVNKLWIRFFLLAVFATMYVRDHMRPAFYEALGVDATDYGMQVFRITTEISKQVFPVTINLDDPRFLANLERLRRAAEKIAESRSQGVIGKLKRPFYAASAALAFGRLFLLPAKRNELPRVIGLRPAW</sequence>
<dbReference type="EMBL" id="QYYD01000016">
    <property type="protein sequence ID" value="RJF70591.1"/>
    <property type="molecule type" value="Genomic_DNA"/>
</dbReference>
<dbReference type="InterPro" id="IPR008434">
    <property type="entry name" value="AcsF"/>
</dbReference>
<gene>
    <name evidence="12 15" type="primary">acsF</name>
    <name evidence="15" type="ORF">D4Q52_16145</name>
</gene>
<feature type="region of interest" description="Disordered" evidence="13">
    <location>
        <begin position="1"/>
        <end position="25"/>
    </location>
</feature>
<evidence type="ECO:0000256" key="1">
    <source>
        <dbReference type="ARBA" id="ARBA00001962"/>
    </source>
</evidence>
<evidence type="ECO:0000256" key="8">
    <source>
        <dbReference type="ARBA" id="ARBA00023004"/>
    </source>
</evidence>
<evidence type="ECO:0000256" key="9">
    <source>
        <dbReference type="ARBA" id="ARBA00023171"/>
    </source>
</evidence>
<comment type="pathway">
    <text evidence="2">Porphyrin-containing compound metabolism; chlorophyll biosynthesis.</text>
</comment>
<keyword evidence="4 12" id="KW-0602">Photosynthesis</keyword>
<dbReference type="InterPro" id="IPR009078">
    <property type="entry name" value="Ferritin-like_SF"/>
</dbReference>
<comment type="catalytic activity">
    <reaction evidence="11 12">
        <text>Mg-protoporphyrin IX 13-monomethyl ester + 3 NADPH + 3 O2 + 2 H(+) = 3,8-divinyl protochlorophyllide a + 3 NADP(+) + 5 H2O</text>
        <dbReference type="Rhea" id="RHEA:33235"/>
        <dbReference type="ChEBI" id="CHEBI:15377"/>
        <dbReference type="ChEBI" id="CHEBI:15378"/>
        <dbReference type="ChEBI" id="CHEBI:15379"/>
        <dbReference type="ChEBI" id="CHEBI:57783"/>
        <dbReference type="ChEBI" id="CHEBI:58349"/>
        <dbReference type="ChEBI" id="CHEBI:58632"/>
        <dbReference type="ChEBI" id="CHEBI:60491"/>
        <dbReference type="EC" id="1.14.13.81"/>
    </reaction>
</comment>
<evidence type="ECO:0000313" key="15">
    <source>
        <dbReference type="EMBL" id="RJF70591.1"/>
    </source>
</evidence>
<feature type="domain" description="Rubrerythrin diiron-binding" evidence="14">
    <location>
        <begin position="104"/>
        <end position="234"/>
    </location>
</feature>
<dbReference type="GO" id="GO:0015979">
    <property type="term" value="P:photosynthesis"/>
    <property type="evidence" value="ECO:0007669"/>
    <property type="project" value="UniProtKB-UniRule"/>
</dbReference>
<comment type="caution">
    <text evidence="15">The sequence shown here is derived from an EMBL/GenBank/DDBJ whole genome shotgun (WGS) entry which is preliminary data.</text>
</comment>
<dbReference type="UniPathway" id="UPA00668"/>
<dbReference type="HAMAP" id="MF_01840">
    <property type="entry name" value="AcsF"/>
    <property type="match status" value="1"/>
</dbReference>
<evidence type="ECO:0000256" key="10">
    <source>
        <dbReference type="ARBA" id="ARBA00023181"/>
    </source>
</evidence>
<keyword evidence="7 12" id="KW-0560">Oxidoreductase</keyword>
<dbReference type="OrthoDB" id="141643at2"/>
<dbReference type="CDD" id="cd01047">
    <property type="entry name" value="ACSF"/>
    <property type="match status" value="1"/>
</dbReference>
<comment type="similarity">
    <text evidence="3 12">Belongs to the AcsF family.</text>
</comment>
<evidence type="ECO:0000256" key="11">
    <source>
        <dbReference type="ARBA" id="ARBA00049231"/>
    </source>
</evidence>
<organism evidence="15 16">
    <name type="scientific">Rhodopseudomonas palustris</name>
    <dbReference type="NCBI Taxonomy" id="1076"/>
    <lineage>
        <taxon>Bacteria</taxon>
        <taxon>Pseudomonadati</taxon>
        <taxon>Pseudomonadota</taxon>
        <taxon>Alphaproteobacteria</taxon>
        <taxon>Hyphomicrobiales</taxon>
        <taxon>Nitrobacteraceae</taxon>
        <taxon>Rhodopseudomonas</taxon>
    </lineage>
</organism>
<keyword evidence="8 12" id="KW-0408">Iron</keyword>
<evidence type="ECO:0000256" key="4">
    <source>
        <dbReference type="ARBA" id="ARBA00022531"/>
    </source>
</evidence>
<evidence type="ECO:0000256" key="5">
    <source>
        <dbReference type="ARBA" id="ARBA00022723"/>
    </source>
</evidence>
<dbReference type="UniPathway" id="UPA00671"/>
<keyword evidence="9 12" id="KW-0149">Chlorophyll biosynthesis</keyword>
<accession>A0A418V3B9</accession>
<evidence type="ECO:0000256" key="3">
    <source>
        <dbReference type="ARBA" id="ARBA00006550"/>
    </source>
</evidence>
<dbReference type="InterPro" id="IPR003251">
    <property type="entry name" value="Rr_diiron-bd_dom"/>
</dbReference>
<dbReference type="RefSeq" id="WP_119857592.1">
    <property type="nucleotide sequence ID" value="NZ_QYYD01000016.1"/>
</dbReference>
<evidence type="ECO:0000259" key="14">
    <source>
        <dbReference type="Pfam" id="PF02915"/>
    </source>
</evidence>
<keyword evidence="6 12" id="KW-0521">NADP</keyword>
<name>A0A418V3B9_RHOPL</name>
<keyword evidence="10 12" id="KW-0077">Bacteriochlorophyll biosynthesis</keyword>
<dbReference type="NCBIfam" id="TIGR02029">
    <property type="entry name" value="AcsF"/>
    <property type="match status" value="1"/>
</dbReference>
<dbReference type="GO" id="GO:0036070">
    <property type="term" value="P:light-independent bacteriochlorophyll biosynthetic process"/>
    <property type="evidence" value="ECO:0007669"/>
    <property type="project" value="UniProtKB-UniRule"/>
</dbReference>
<dbReference type="GO" id="GO:0048529">
    <property type="term" value="F:magnesium-protoporphyrin IX monomethyl ester (oxidative) cyclase activity"/>
    <property type="evidence" value="ECO:0007669"/>
    <property type="project" value="UniProtKB-UniRule"/>
</dbReference>
<comment type="pathway">
    <text evidence="12">Porphyrin-containing compound metabolism; bacteriochlorophyll biosynthesis (light-independent).</text>
</comment>
<keyword evidence="5 12" id="KW-0479">Metal-binding</keyword>
<reference evidence="15 16" key="1">
    <citation type="submission" date="2018-09" db="EMBL/GenBank/DDBJ databases">
        <title>Draft genome sequence of Rhodopseudomonas palustris 2.1.18.</title>
        <authorList>
            <person name="Robertson S.L."/>
            <person name="Meyer T.E."/>
            <person name="Kyndt J.A."/>
        </authorList>
    </citation>
    <scope>NUCLEOTIDE SEQUENCE [LARGE SCALE GENOMIC DNA]</scope>
    <source>
        <strain evidence="15 16">2.1.18</strain>
    </source>
</reference>
<comment type="cofactor">
    <cofactor evidence="1 12">
        <name>Fe cation</name>
        <dbReference type="ChEBI" id="CHEBI:24875"/>
    </cofactor>
</comment>
<dbReference type="EC" id="1.14.13.81" evidence="12"/>
<dbReference type="PANTHER" id="PTHR31053">
    <property type="entry name" value="MAGNESIUM-PROTOPORPHYRIN IX MONOMETHYL ESTER [OXIDATIVE] CYCLASE, CHLOROPLASTIC"/>
    <property type="match status" value="1"/>
</dbReference>
<protein>
    <recommendedName>
        <fullName evidence="12">Aerobic magnesium-protoporphyrin IX monomethyl ester [oxidative] cyclase</fullName>
        <shortName evidence="12">Aerobic Mg-protoporphyrin IX monomethyl ester oxidative cyclase</shortName>
        <ecNumber evidence="12">1.14.13.81</ecNumber>
    </recommendedName>
</protein>
<evidence type="ECO:0000256" key="13">
    <source>
        <dbReference type="SAM" id="MobiDB-lite"/>
    </source>
</evidence>
<dbReference type="NCBIfam" id="NF010172">
    <property type="entry name" value="PRK13654.1"/>
    <property type="match status" value="1"/>
</dbReference>
<dbReference type="AlphaFoldDB" id="A0A418V3B9"/>
<evidence type="ECO:0000256" key="12">
    <source>
        <dbReference type="HAMAP-Rule" id="MF_01840"/>
    </source>
</evidence>
<evidence type="ECO:0000256" key="2">
    <source>
        <dbReference type="ARBA" id="ARBA00005173"/>
    </source>
</evidence>